<evidence type="ECO:0000313" key="5">
    <source>
        <dbReference type="Proteomes" id="UP000035017"/>
    </source>
</evidence>
<evidence type="ECO:0000256" key="1">
    <source>
        <dbReference type="ARBA" id="ARBA00022679"/>
    </source>
</evidence>
<dbReference type="InterPro" id="IPR016181">
    <property type="entry name" value="Acyl_CoA_acyltransferase"/>
</dbReference>
<sequence>MDGSSQAIRRIQADQVDAFRRIRLEALRSEPTFYASSYEDWVSLSVDEWQQRLHDPVFVAFRDDEPVGMTGLLRQRASKMAHRATIIMVYVRKNLRGTGLARNLLGTVADYARDIGILQLELAVSAENPAAIRFYLREGFSEVGRIPAGFLHDGREIDDVMMVRRLLD</sequence>
<keyword evidence="2" id="KW-0012">Acyltransferase</keyword>
<organism evidence="4 5">
    <name type="scientific">Agrobacterium tumefaciens</name>
    <dbReference type="NCBI Taxonomy" id="358"/>
    <lineage>
        <taxon>Bacteria</taxon>
        <taxon>Pseudomonadati</taxon>
        <taxon>Pseudomonadota</taxon>
        <taxon>Alphaproteobacteria</taxon>
        <taxon>Hyphomicrobiales</taxon>
        <taxon>Rhizobiaceae</taxon>
        <taxon>Rhizobium/Agrobacterium group</taxon>
        <taxon>Agrobacterium</taxon>
        <taxon>Agrobacterium tumefaciens complex</taxon>
    </lineage>
</organism>
<evidence type="ECO:0000256" key="2">
    <source>
        <dbReference type="ARBA" id="ARBA00023315"/>
    </source>
</evidence>
<proteinExistence type="predicted"/>
<dbReference type="CDD" id="cd04301">
    <property type="entry name" value="NAT_SF"/>
    <property type="match status" value="1"/>
</dbReference>
<dbReference type="Proteomes" id="UP000035017">
    <property type="component" value="Unassembled WGS sequence"/>
</dbReference>
<dbReference type="PROSITE" id="PS51186">
    <property type="entry name" value="GNAT"/>
    <property type="match status" value="1"/>
</dbReference>
<gene>
    <name evidence="4" type="ORF">RU07_00970</name>
</gene>
<dbReference type="PANTHER" id="PTHR43877">
    <property type="entry name" value="AMINOALKYLPHOSPHONATE N-ACETYLTRANSFERASE-RELATED-RELATED"/>
    <property type="match status" value="1"/>
</dbReference>
<dbReference type="PANTHER" id="PTHR43877:SF2">
    <property type="entry name" value="AMINOALKYLPHOSPHONATE N-ACETYLTRANSFERASE-RELATED"/>
    <property type="match status" value="1"/>
</dbReference>
<keyword evidence="1 4" id="KW-0808">Transferase</keyword>
<dbReference type="SUPFAM" id="SSF55729">
    <property type="entry name" value="Acyl-CoA N-acyltransferases (Nat)"/>
    <property type="match status" value="1"/>
</dbReference>
<feature type="domain" description="N-acetyltransferase" evidence="3">
    <location>
        <begin position="6"/>
        <end position="167"/>
    </location>
</feature>
<protein>
    <submittedName>
        <fullName evidence="4">Acetyltransferase</fullName>
    </submittedName>
</protein>
<dbReference type="Gene3D" id="3.40.630.30">
    <property type="match status" value="1"/>
</dbReference>
<dbReference type="Pfam" id="PF00583">
    <property type="entry name" value="Acetyltransf_1"/>
    <property type="match status" value="1"/>
</dbReference>
<evidence type="ECO:0000313" key="4">
    <source>
        <dbReference type="EMBL" id="KIQ05463.1"/>
    </source>
</evidence>
<name>A0A0D0K9M8_AGRTU</name>
<dbReference type="GO" id="GO:0016747">
    <property type="term" value="F:acyltransferase activity, transferring groups other than amino-acyl groups"/>
    <property type="evidence" value="ECO:0007669"/>
    <property type="project" value="InterPro"/>
</dbReference>
<evidence type="ECO:0000259" key="3">
    <source>
        <dbReference type="PROSITE" id="PS51186"/>
    </source>
</evidence>
<dbReference type="EMBL" id="JXQV01000002">
    <property type="protein sequence ID" value="KIQ05463.1"/>
    <property type="molecule type" value="Genomic_DNA"/>
</dbReference>
<dbReference type="InterPro" id="IPR000182">
    <property type="entry name" value="GNAT_dom"/>
</dbReference>
<dbReference type="AlphaFoldDB" id="A0A0D0K9M8"/>
<comment type="caution">
    <text evidence="4">The sequence shown here is derived from an EMBL/GenBank/DDBJ whole genome shotgun (WGS) entry which is preliminary data.</text>
</comment>
<accession>A0A0D0K9M8</accession>
<reference evidence="4 5" key="1">
    <citation type="submission" date="2014-12" db="EMBL/GenBank/DDBJ databases">
        <title>16Stimator: statistical estimation of ribosomal gene copy numbers from draft genome assemblies.</title>
        <authorList>
            <person name="Perisin M.A."/>
            <person name="Vetter M."/>
            <person name="Gilbert J.A."/>
            <person name="Bergelson J."/>
        </authorList>
    </citation>
    <scope>NUCLEOTIDE SEQUENCE [LARGE SCALE GENOMIC DNA]</scope>
    <source>
        <strain evidence="4 5">MEJ076</strain>
    </source>
</reference>
<dbReference type="OrthoDB" id="9799092at2"/>
<dbReference type="InterPro" id="IPR050832">
    <property type="entry name" value="Bact_Acetyltransf"/>
</dbReference>